<dbReference type="AlphaFoldDB" id="A0A2M4C956"/>
<accession>A0A2M4C956</accession>
<sequence>MREPPFCTFCCWLDASSSLGCCGTYYHTISLTRVCAAVFGDMKCVLISSPVVVVRLEKVLEFHGARRFRNFGSSCRALWQEEGFSLVGDGVQHCAD</sequence>
<organism evidence="1">
    <name type="scientific">Anopheles marajoara</name>
    <dbReference type="NCBI Taxonomy" id="58244"/>
    <lineage>
        <taxon>Eukaryota</taxon>
        <taxon>Metazoa</taxon>
        <taxon>Ecdysozoa</taxon>
        <taxon>Arthropoda</taxon>
        <taxon>Hexapoda</taxon>
        <taxon>Insecta</taxon>
        <taxon>Pterygota</taxon>
        <taxon>Neoptera</taxon>
        <taxon>Endopterygota</taxon>
        <taxon>Diptera</taxon>
        <taxon>Nematocera</taxon>
        <taxon>Culicoidea</taxon>
        <taxon>Culicidae</taxon>
        <taxon>Anophelinae</taxon>
        <taxon>Anopheles</taxon>
    </lineage>
</organism>
<name>A0A2M4C956_9DIPT</name>
<protein>
    <submittedName>
        <fullName evidence="1">Putative secreted protein</fullName>
    </submittedName>
</protein>
<dbReference type="EMBL" id="GGFJ01012712">
    <property type="protein sequence ID" value="MBW61853.1"/>
    <property type="molecule type" value="Transcribed_RNA"/>
</dbReference>
<proteinExistence type="predicted"/>
<evidence type="ECO:0000313" key="1">
    <source>
        <dbReference type="EMBL" id="MBW61853.1"/>
    </source>
</evidence>
<reference evidence="1" key="1">
    <citation type="submission" date="2018-01" db="EMBL/GenBank/DDBJ databases">
        <title>An insight into the sialome of Amazonian anophelines.</title>
        <authorList>
            <person name="Ribeiro J.M."/>
            <person name="Scarpassa V."/>
            <person name="Calvo E."/>
        </authorList>
    </citation>
    <scope>NUCLEOTIDE SEQUENCE</scope>
    <source>
        <tissue evidence="1">Salivary glands</tissue>
    </source>
</reference>